<feature type="compositionally biased region" description="Low complexity" evidence="1">
    <location>
        <begin position="1"/>
        <end position="11"/>
    </location>
</feature>
<gene>
    <name evidence="2" type="ORF">CANCADRAFT_110008</name>
</gene>
<name>A0A1E4TG81_9ASCO</name>
<keyword evidence="3" id="KW-1185">Reference proteome</keyword>
<dbReference type="EMBL" id="KV453842">
    <property type="protein sequence ID" value="ODV90729.1"/>
    <property type="molecule type" value="Genomic_DNA"/>
</dbReference>
<dbReference type="AlphaFoldDB" id="A0A1E4TG81"/>
<reference evidence="3" key="1">
    <citation type="submission" date="2016-02" db="EMBL/GenBank/DDBJ databases">
        <title>Comparative genomics of biotechnologically important yeasts.</title>
        <authorList>
            <consortium name="DOE Joint Genome Institute"/>
            <person name="Riley R."/>
            <person name="Haridas S."/>
            <person name="Wolfe K.H."/>
            <person name="Lopes M.R."/>
            <person name="Hittinger C.T."/>
            <person name="Goker M."/>
            <person name="Salamov A."/>
            <person name="Wisecaver J."/>
            <person name="Long T.M."/>
            <person name="Aerts A.L."/>
            <person name="Barry K."/>
            <person name="Choi C."/>
            <person name="Clum A."/>
            <person name="Coughlan A.Y."/>
            <person name="Deshpande S."/>
            <person name="Douglass A.P."/>
            <person name="Hanson S.J."/>
            <person name="Klenk H.-P."/>
            <person name="Labutti K."/>
            <person name="Lapidus A."/>
            <person name="Lindquist E."/>
            <person name="Lipzen A."/>
            <person name="Meier-Kolthoff J.P."/>
            <person name="Ohm R.A."/>
            <person name="Otillar R.P."/>
            <person name="Pangilinan J."/>
            <person name="Peng Y."/>
            <person name="Rokas A."/>
            <person name="Rosa C.A."/>
            <person name="Scheuner C."/>
            <person name="Sibirny A.A."/>
            <person name="Slot J.C."/>
            <person name="Stielow J.B."/>
            <person name="Sun H."/>
            <person name="Kurtzman C.P."/>
            <person name="Blackwell M."/>
            <person name="Jeffries T.W."/>
            <person name="Grigoriev I.V."/>
        </authorList>
    </citation>
    <scope>NUCLEOTIDE SEQUENCE [LARGE SCALE GENOMIC DNA]</scope>
    <source>
        <strain evidence="3">NRRL Y-17796</strain>
    </source>
</reference>
<evidence type="ECO:0000313" key="2">
    <source>
        <dbReference type="EMBL" id="ODV90729.1"/>
    </source>
</evidence>
<accession>A0A1E4TG81</accession>
<feature type="region of interest" description="Disordered" evidence="1">
    <location>
        <begin position="1"/>
        <end position="47"/>
    </location>
</feature>
<protein>
    <submittedName>
        <fullName evidence="2">Uncharacterized protein</fullName>
    </submittedName>
</protein>
<sequence>MKPNRSSSSRYLLRKSSSRSHAIVNGGTGNILNVKSPSRSTKKERGSKYGIGKPFMVSYLPGKSSIPGTIRLTMKDEASNPTALSSSPEILQAASILLHMKFIDTMPHSFGSYVHGANHCTCYKSPKSVQQPPAYD</sequence>
<feature type="compositionally biased region" description="Polar residues" evidence="1">
    <location>
        <begin position="30"/>
        <end position="39"/>
    </location>
</feature>
<organism evidence="2 3">
    <name type="scientific">Tortispora caseinolytica NRRL Y-17796</name>
    <dbReference type="NCBI Taxonomy" id="767744"/>
    <lineage>
        <taxon>Eukaryota</taxon>
        <taxon>Fungi</taxon>
        <taxon>Dikarya</taxon>
        <taxon>Ascomycota</taxon>
        <taxon>Saccharomycotina</taxon>
        <taxon>Trigonopsidomycetes</taxon>
        <taxon>Trigonopsidales</taxon>
        <taxon>Trigonopsidaceae</taxon>
        <taxon>Tortispora</taxon>
    </lineage>
</organism>
<evidence type="ECO:0000313" key="3">
    <source>
        <dbReference type="Proteomes" id="UP000095023"/>
    </source>
</evidence>
<evidence type="ECO:0000256" key="1">
    <source>
        <dbReference type="SAM" id="MobiDB-lite"/>
    </source>
</evidence>
<dbReference type="Proteomes" id="UP000095023">
    <property type="component" value="Unassembled WGS sequence"/>
</dbReference>
<proteinExistence type="predicted"/>